<evidence type="ECO:0000313" key="2">
    <source>
        <dbReference type="Proteomes" id="UP000054560"/>
    </source>
</evidence>
<sequence length="167" mass="19035">MMLRSVAEREDLVSGEVEQNVLQAYDSSLKASPSEMVDTTLLIQIYFKETGALDCFLTEEIKFYVVDVAPPCRDNILNYLAQRDNLLHSLWDTSTEPPTFHMAVRASVVVASLIYTTPETIFNMELLPYREEHITSSVYDFSGLDELARGIGVPEEELADIKRHWEQ</sequence>
<dbReference type="EMBL" id="KQ242369">
    <property type="protein sequence ID" value="KNC79075.1"/>
    <property type="molecule type" value="Genomic_DNA"/>
</dbReference>
<gene>
    <name evidence="1" type="ORF">SARC_08520</name>
</gene>
<keyword evidence="2" id="KW-1185">Reference proteome</keyword>
<dbReference type="Proteomes" id="UP000054560">
    <property type="component" value="Unassembled WGS sequence"/>
</dbReference>
<name>A0A0L0FQN7_9EUKA</name>
<organism evidence="1 2">
    <name type="scientific">Sphaeroforma arctica JP610</name>
    <dbReference type="NCBI Taxonomy" id="667725"/>
    <lineage>
        <taxon>Eukaryota</taxon>
        <taxon>Ichthyosporea</taxon>
        <taxon>Ichthyophonida</taxon>
        <taxon>Sphaeroforma</taxon>
    </lineage>
</organism>
<dbReference type="RefSeq" id="XP_014152977.1">
    <property type="nucleotide sequence ID" value="XM_014297502.1"/>
</dbReference>
<protein>
    <submittedName>
        <fullName evidence="1">Uncharacterized protein</fullName>
    </submittedName>
</protein>
<evidence type="ECO:0000313" key="1">
    <source>
        <dbReference type="EMBL" id="KNC79075.1"/>
    </source>
</evidence>
<proteinExistence type="predicted"/>
<dbReference type="GeneID" id="25909024"/>
<dbReference type="AlphaFoldDB" id="A0A0L0FQN7"/>
<reference evidence="1 2" key="1">
    <citation type="submission" date="2011-02" db="EMBL/GenBank/DDBJ databases">
        <title>The Genome Sequence of Sphaeroforma arctica JP610.</title>
        <authorList>
            <consortium name="The Broad Institute Genome Sequencing Platform"/>
            <person name="Russ C."/>
            <person name="Cuomo C."/>
            <person name="Young S.K."/>
            <person name="Zeng Q."/>
            <person name="Gargeya S."/>
            <person name="Alvarado L."/>
            <person name="Berlin A."/>
            <person name="Chapman S.B."/>
            <person name="Chen Z."/>
            <person name="Freedman E."/>
            <person name="Gellesch M."/>
            <person name="Goldberg J."/>
            <person name="Griggs A."/>
            <person name="Gujja S."/>
            <person name="Heilman E."/>
            <person name="Heiman D."/>
            <person name="Howarth C."/>
            <person name="Mehta T."/>
            <person name="Neiman D."/>
            <person name="Pearson M."/>
            <person name="Roberts A."/>
            <person name="Saif S."/>
            <person name="Shea T."/>
            <person name="Shenoy N."/>
            <person name="Sisk P."/>
            <person name="Stolte C."/>
            <person name="Sykes S."/>
            <person name="White J."/>
            <person name="Yandava C."/>
            <person name="Burger G."/>
            <person name="Gray M.W."/>
            <person name="Holland P.W.H."/>
            <person name="King N."/>
            <person name="Lang F.B.F."/>
            <person name="Roger A.J."/>
            <person name="Ruiz-Trillo I."/>
            <person name="Haas B."/>
            <person name="Nusbaum C."/>
            <person name="Birren B."/>
        </authorList>
    </citation>
    <scope>NUCLEOTIDE SEQUENCE [LARGE SCALE GENOMIC DNA]</scope>
    <source>
        <strain evidence="1 2">JP610</strain>
    </source>
</reference>
<accession>A0A0L0FQN7</accession>